<dbReference type="PATRIC" id="fig|1229276.3.peg.2968"/>
<accession>A0A0B8T312</accession>
<keyword evidence="2" id="KW-1185">Reference proteome</keyword>
<evidence type="ECO:0000313" key="1">
    <source>
        <dbReference type="EMBL" id="KGE13343.1"/>
    </source>
</evidence>
<comment type="caution">
    <text evidence="1">The sequence shown here is derived from an EMBL/GenBank/DDBJ whole genome shotgun (WGS) entry which is preliminary data.</text>
</comment>
<reference evidence="2" key="1">
    <citation type="submission" date="2014-04" db="EMBL/GenBank/DDBJ databases">
        <title>Whole-Genome optical mapping and complete genome sequence of Sphingobacterium deserti sp. nov., a new spaces isolated from desert in the west of China.</title>
        <authorList>
            <person name="Teng C."/>
            <person name="Zhou Z."/>
            <person name="Li X."/>
            <person name="Chen M."/>
            <person name="Lin M."/>
            <person name="Wang L."/>
            <person name="Su S."/>
            <person name="Zhang C."/>
            <person name="Zhang W."/>
        </authorList>
    </citation>
    <scope>NUCLEOTIDE SEQUENCE [LARGE SCALE GENOMIC DNA]</scope>
    <source>
        <strain evidence="2">ACCC05744</strain>
    </source>
</reference>
<gene>
    <name evidence="1" type="ORF">DI53_2874</name>
</gene>
<reference evidence="1 2" key="2">
    <citation type="journal article" date="2015" name="PLoS ONE">
        <title>Whole-Genome Optical Mapping and Finished Genome Sequence of Sphingobacterium deserti sp. nov., a New Species Isolated from the Western Desert of China.</title>
        <authorList>
            <person name="Teng C."/>
            <person name="Zhou Z."/>
            <person name="Molnar I."/>
            <person name="Li X."/>
            <person name="Tang R."/>
            <person name="Chen M."/>
            <person name="Wang L."/>
            <person name="Su S."/>
            <person name="Zhang W."/>
            <person name="Lin M."/>
        </authorList>
    </citation>
    <scope>NUCLEOTIDE SEQUENCE [LARGE SCALE GENOMIC DNA]</scope>
    <source>
        <strain evidence="2">ACCC05744</strain>
    </source>
</reference>
<organism evidence="1 2">
    <name type="scientific">Sphingobacterium deserti</name>
    <dbReference type="NCBI Taxonomy" id="1229276"/>
    <lineage>
        <taxon>Bacteria</taxon>
        <taxon>Pseudomonadati</taxon>
        <taxon>Bacteroidota</taxon>
        <taxon>Sphingobacteriia</taxon>
        <taxon>Sphingobacteriales</taxon>
        <taxon>Sphingobacteriaceae</taxon>
        <taxon>Sphingobacterium</taxon>
    </lineage>
</organism>
<dbReference type="AlphaFoldDB" id="A0A0B8T312"/>
<sequence length="58" mass="6777">MRFLYKNQFLNTNIELVLFLNASKSAVSDVRVRELPRKLSWSNSITFIPGGIRNDKMF</sequence>
<name>A0A0B8T312_9SPHI</name>
<protein>
    <submittedName>
        <fullName evidence="1">Uncharacterized protein</fullName>
    </submittedName>
</protein>
<dbReference type="EMBL" id="JJMU01000053">
    <property type="protein sequence ID" value="KGE13343.1"/>
    <property type="molecule type" value="Genomic_DNA"/>
</dbReference>
<evidence type="ECO:0000313" key="2">
    <source>
        <dbReference type="Proteomes" id="UP000031802"/>
    </source>
</evidence>
<dbReference type="Proteomes" id="UP000031802">
    <property type="component" value="Unassembled WGS sequence"/>
</dbReference>
<proteinExistence type="predicted"/>